<dbReference type="EMBL" id="AEJF01000145">
    <property type="protein sequence ID" value="KLU23511.1"/>
    <property type="molecule type" value="Genomic_DNA"/>
</dbReference>
<dbReference type="PATRIC" id="fig|908627.4.peg.5565"/>
<sequence length="66" mass="7343">MMGTSTHSACAVDFMLTRIFDIHLHVYNAEGGQLSPRDLNGKDIGVSQLIEYCSMFHALSKEWTPA</sequence>
<dbReference type="RefSeq" id="WP_152693173.1">
    <property type="nucleotide sequence ID" value="NZ_AEJF01000145.1"/>
</dbReference>
<evidence type="ECO:0000313" key="2">
    <source>
        <dbReference type="Proteomes" id="UP000035963"/>
    </source>
</evidence>
<evidence type="ECO:0000313" key="1">
    <source>
        <dbReference type="EMBL" id="KLU23511.1"/>
    </source>
</evidence>
<organism evidence="1 2">
    <name type="scientific">Caballeronia mineralivorans PML1(12)</name>
    <dbReference type="NCBI Taxonomy" id="908627"/>
    <lineage>
        <taxon>Bacteria</taxon>
        <taxon>Pseudomonadati</taxon>
        <taxon>Pseudomonadota</taxon>
        <taxon>Betaproteobacteria</taxon>
        <taxon>Burkholderiales</taxon>
        <taxon>Burkholderiaceae</taxon>
        <taxon>Caballeronia</taxon>
    </lineage>
</organism>
<accession>A0A0J1CT93</accession>
<proteinExistence type="predicted"/>
<protein>
    <submittedName>
        <fullName evidence="1">Uncharacterized protein</fullName>
    </submittedName>
</protein>
<name>A0A0J1CT93_9BURK</name>
<comment type="caution">
    <text evidence="1">The sequence shown here is derived from an EMBL/GenBank/DDBJ whole genome shotgun (WGS) entry which is preliminary data.</text>
</comment>
<reference evidence="1 2" key="1">
    <citation type="journal article" date="2015" name="Genome Announc.">
        <title>Draft Genome Sequence of Burkholderia sp. Strain PML1(12), an Ectomycorrhizosphere-Inhabiting Bacterium with Effective Mineral-Weathering Ability.</title>
        <authorList>
            <person name="Uroz S."/>
            <person name="Oger P."/>
        </authorList>
    </citation>
    <scope>NUCLEOTIDE SEQUENCE [LARGE SCALE GENOMIC DNA]</scope>
    <source>
        <strain evidence="2">PML1(12)</strain>
    </source>
</reference>
<dbReference type="Proteomes" id="UP000035963">
    <property type="component" value="Unassembled WGS sequence"/>
</dbReference>
<dbReference type="AlphaFoldDB" id="A0A0J1CT93"/>
<keyword evidence="2" id="KW-1185">Reference proteome</keyword>
<gene>
    <name evidence="1" type="ORF">EOS_24945</name>
</gene>